<evidence type="ECO:0000313" key="1">
    <source>
        <dbReference type="EMBL" id="MDH4905116.1"/>
    </source>
</evidence>
<dbReference type="Proteomes" id="UP001243298">
    <property type="component" value="Unassembled WGS sequence"/>
</dbReference>
<accession>A0ABT6ITF7</accession>
<evidence type="ECO:0000313" key="2">
    <source>
        <dbReference type="Proteomes" id="UP001243298"/>
    </source>
</evidence>
<dbReference type="NCBIfam" id="TIGR02221">
    <property type="entry name" value="cas_TM1812"/>
    <property type="match status" value="1"/>
</dbReference>
<dbReference type="NCBIfam" id="TIGR02549">
    <property type="entry name" value="CRISPR_DxTHG"/>
    <property type="match status" value="1"/>
</dbReference>
<keyword evidence="2" id="KW-1185">Reference proteome</keyword>
<dbReference type="InterPro" id="IPR011742">
    <property type="entry name" value="CRISPR-assoc_prot_TM1812"/>
</dbReference>
<name>A0ABT6ITF7_9GAMM</name>
<sequence length="392" mass="44717">MTTLISFLGGGKQGDSYRSTDYKFSDGTLYKDERYFGLVLTKEVKPDKLVLLGTSGSMWDVFFEAGFENYLEEWSELSQAVIDDSVTVAQLQPFEQFLTEKLGLNVTCQLIDYAKDATGQVSILKKLDELLVENEQVVMDVTHGFRHLPLIALVAARYLQVTKNVHIQHIYYGFHSAELKVSEVLELRGLLDMLDWVSALETFDKDGDYAVFAPLLVTIGLDKTSADELERASYLERLLNASGASAKLTQIMPKLEALHTADAPLYSLFYEPLAKRLSWYKKSSLGLQEQDLAEKYLKRKDYVRAVVYAMEGLISRETALNNDNVHNFQDRKNAYDHLIDSKDKFKDFKEFRNAMVHGTASGKDKIRQIMKDPTRLHASLKDRFKQLFKETL</sequence>
<comment type="caution">
    <text evidence="1">The sequence shown here is derived from an EMBL/GenBank/DDBJ whole genome shotgun (WGS) entry which is preliminary data.</text>
</comment>
<dbReference type="Gene3D" id="3.40.50.10640">
    <property type="entry name" value="SSO1389-like"/>
    <property type="match status" value="1"/>
</dbReference>
<reference evidence="1 2" key="1">
    <citation type="submission" date="2017-11" db="EMBL/GenBank/DDBJ databases">
        <title>Whole genome sequencing of Psychrobacter pocilloporae S6-60T(=JCM 31058T=LMG 29157T).</title>
        <authorList>
            <person name="Das S.K."/>
        </authorList>
    </citation>
    <scope>NUCLEOTIDE SEQUENCE [LARGE SCALE GENOMIC DNA]</scope>
    <source>
        <strain evidence="1 2">S6-60</strain>
    </source>
</reference>
<dbReference type="InterPro" id="IPR013383">
    <property type="entry name" value="CRISPR-assoc_prot_DxTHG_CS"/>
</dbReference>
<organism evidence="1 2">
    <name type="scientific">Psychrobacter pocilloporae</name>
    <dbReference type="NCBI Taxonomy" id="1775882"/>
    <lineage>
        <taxon>Bacteria</taxon>
        <taxon>Pseudomonadati</taxon>
        <taxon>Pseudomonadota</taxon>
        <taxon>Gammaproteobacteria</taxon>
        <taxon>Moraxellales</taxon>
        <taxon>Moraxellaceae</taxon>
        <taxon>Psychrobacter</taxon>
    </lineage>
</organism>
<gene>
    <name evidence="1" type="ORF">CUR83_08620</name>
</gene>
<protein>
    <submittedName>
        <fullName evidence="1">TIGR02221 family CRISPR-associated protein</fullName>
    </submittedName>
</protein>
<dbReference type="SUPFAM" id="SSF160980">
    <property type="entry name" value="SSO1389-like"/>
    <property type="match status" value="1"/>
</dbReference>
<proteinExistence type="predicted"/>
<dbReference type="RefSeq" id="WP_284719481.1">
    <property type="nucleotide sequence ID" value="NZ_PGFT01000001.1"/>
</dbReference>
<dbReference type="EMBL" id="PGFT01000001">
    <property type="protein sequence ID" value="MDH4905116.1"/>
    <property type="molecule type" value="Genomic_DNA"/>
</dbReference>